<comment type="caution">
    <text evidence="2">The sequence shown here is derived from an EMBL/GenBank/DDBJ whole genome shotgun (WGS) entry which is preliminary data.</text>
</comment>
<reference evidence="2" key="1">
    <citation type="submission" date="2023-03" db="EMBL/GenBank/DDBJ databases">
        <title>Massive genome expansion in bonnet fungi (Mycena s.s.) driven by repeated elements and novel gene families across ecological guilds.</title>
        <authorList>
            <consortium name="Lawrence Berkeley National Laboratory"/>
            <person name="Harder C.B."/>
            <person name="Miyauchi S."/>
            <person name="Viragh M."/>
            <person name="Kuo A."/>
            <person name="Thoen E."/>
            <person name="Andreopoulos B."/>
            <person name="Lu D."/>
            <person name="Skrede I."/>
            <person name="Drula E."/>
            <person name="Henrissat B."/>
            <person name="Morin E."/>
            <person name="Kohler A."/>
            <person name="Barry K."/>
            <person name="LaButti K."/>
            <person name="Morin E."/>
            <person name="Salamov A."/>
            <person name="Lipzen A."/>
            <person name="Mereny Z."/>
            <person name="Hegedus B."/>
            <person name="Baldrian P."/>
            <person name="Stursova M."/>
            <person name="Weitz H."/>
            <person name="Taylor A."/>
            <person name="Grigoriev I.V."/>
            <person name="Nagy L.G."/>
            <person name="Martin F."/>
            <person name="Kauserud H."/>
        </authorList>
    </citation>
    <scope>NUCLEOTIDE SEQUENCE</scope>
    <source>
        <strain evidence="2">CBHHK002</strain>
    </source>
</reference>
<keyword evidence="1" id="KW-1133">Transmembrane helix</keyword>
<dbReference type="InterPro" id="IPR052980">
    <property type="entry name" value="Crinkler_effector"/>
</dbReference>
<evidence type="ECO:0000256" key="1">
    <source>
        <dbReference type="SAM" id="Phobius"/>
    </source>
</evidence>
<dbReference type="PANTHER" id="PTHR33129">
    <property type="entry name" value="PROTEIN KINASE DOMAIN-CONTAINING PROTEIN-RELATED"/>
    <property type="match status" value="1"/>
</dbReference>
<keyword evidence="3" id="KW-1185">Reference proteome</keyword>
<feature type="transmembrane region" description="Helical" evidence="1">
    <location>
        <begin position="158"/>
        <end position="181"/>
    </location>
</feature>
<evidence type="ECO:0000313" key="2">
    <source>
        <dbReference type="EMBL" id="KAJ7347094.1"/>
    </source>
</evidence>
<organism evidence="2 3">
    <name type="scientific">Mycena albidolilacea</name>
    <dbReference type="NCBI Taxonomy" id="1033008"/>
    <lineage>
        <taxon>Eukaryota</taxon>
        <taxon>Fungi</taxon>
        <taxon>Dikarya</taxon>
        <taxon>Basidiomycota</taxon>
        <taxon>Agaricomycotina</taxon>
        <taxon>Agaricomycetes</taxon>
        <taxon>Agaricomycetidae</taxon>
        <taxon>Agaricales</taxon>
        <taxon>Marasmiineae</taxon>
        <taxon>Mycenaceae</taxon>
        <taxon>Mycena</taxon>
    </lineage>
</organism>
<protein>
    <submittedName>
        <fullName evidence="2">Uncharacterized protein</fullName>
    </submittedName>
</protein>
<keyword evidence="1" id="KW-0812">Transmembrane</keyword>
<dbReference type="EMBL" id="JARIHO010000020">
    <property type="protein sequence ID" value="KAJ7347094.1"/>
    <property type="molecule type" value="Genomic_DNA"/>
</dbReference>
<evidence type="ECO:0000313" key="3">
    <source>
        <dbReference type="Proteomes" id="UP001218218"/>
    </source>
</evidence>
<gene>
    <name evidence="2" type="ORF">DFH08DRAFT_870239</name>
</gene>
<keyword evidence="1" id="KW-0472">Membrane</keyword>
<sequence length="612" mass="69743">MTSPHLPRLPLNIPESAVLHLTVENPPSAQRVPVIRPPDDVPDVKTPAFMWVLPHAEDLSYLLSASSRILLRQEYYNILVALLWYLDRKSLDDRIDVDGYPVDQINVPPRQINVPPRQEHSPGPDELCIPEHMPDISEATIFPNPFLDPRQGNLYREFGALIITGLPGIGKTILLAVIFWLRVAAKLPTAYMTDPNVVLVYTGAHFFVLTNPTLIPVALGRNAWFLVDSNVRNLDPPQVVIDSGRFIVQAASPRASRTQWARKNQGSGIRPFCLMQPWTLDELFAGSSLQIEQCTGADMYAFFQKFGGSARHVYDESHQLSAFDDLVKEAAATLVNDTELIMRVIQLCTPNRSIDNKVGHLLVTTLPLDDRDRTQFRMASPTNYLQDLLILQLDRNLQTARRLLYVINVGVRTPGCKATATDLLDKYHHWFIGEGGRWRLRKFKKSPHARSGAEANLWQAQEEDCDRVLVADGRMSIEPASKVKQQQPKALTVIRTPTSELRRLHKHQFYRPRESNFPTFDSFYIYQKRHAFVFQASEPDKTHSVNDRGRIWMEGHDIDKFTYIYVSGPKMDKRPTISLPVEHESQFVDIYHLVLDYPEVRNLLDAKVANHS</sequence>
<dbReference type="AlphaFoldDB" id="A0AAD7A0G3"/>
<proteinExistence type="predicted"/>
<accession>A0AAD7A0G3</accession>
<dbReference type="PANTHER" id="PTHR33129:SF1">
    <property type="entry name" value="ATP-BINDING PROTEIN"/>
    <property type="match status" value="1"/>
</dbReference>
<name>A0AAD7A0G3_9AGAR</name>
<dbReference type="Proteomes" id="UP001218218">
    <property type="component" value="Unassembled WGS sequence"/>
</dbReference>